<keyword evidence="3" id="KW-1185">Reference proteome</keyword>
<comment type="caution">
    <text evidence="2">The sequence shown here is derived from an EMBL/GenBank/DDBJ whole genome shotgun (WGS) entry which is preliminary data.</text>
</comment>
<evidence type="ECO:0000259" key="1">
    <source>
        <dbReference type="PROSITE" id="PS50181"/>
    </source>
</evidence>
<sequence length="429" mass="49333">MASLASLPQELVDMIFDDLSPTNIGKVRLISRDHNARFKGLFWYHVFQPLQIDLRPSCVERLTELGDDFEVASHIHDITIQPRRHQELKVSLITPLLTKAFVGLPHIKNIDIKVAYGTNGFDYWKPVMDAVIKSKRRTVEGISGPRAGIQMSKFKLSESQMKGYHNTFINLKSLDITVSVQCERPGLTERFWSFIENIGNQMERLTMRTTRTSTSIPLPNVYGGFLPVNFNLPKLKELRLVDVAVTPMDLKKLLGNVEMEVIDISQCRMMNPKVDWFEVLKHLRDGNFTKIKELRFMISSQHGSELYDLPNLLIDINGDWTSGGDSCRVILRSGLAKHDTVQKNLWDELGANDDQDEFWSSLTDSKWTLPRATRWKRLQIATETYRSAMSRLGYVYSSEYDGQQAWIVQEEYDRKAAEIREEEALDTSQ</sequence>
<evidence type="ECO:0000313" key="2">
    <source>
        <dbReference type="EMBL" id="KAK6508362.1"/>
    </source>
</evidence>
<dbReference type="Proteomes" id="UP001307849">
    <property type="component" value="Unassembled WGS sequence"/>
</dbReference>
<dbReference type="PROSITE" id="PS50181">
    <property type="entry name" value="FBOX"/>
    <property type="match status" value="1"/>
</dbReference>
<gene>
    <name evidence="2" type="ORF">TWF506_010456</name>
</gene>
<accession>A0AAN8PBR6</accession>
<dbReference type="AlphaFoldDB" id="A0AAN8PBR6"/>
<feature type="domain" description="F-box" evidence="1">
    <location>
        <begin position="1"/>
        <end position="50"/>
    </location>
</feature>
<organism evidence="2 3">
    <name type="scientific">Arthrobotrys conoides</name>
    <dbReference type="NCBI Taxonomy" id="74498"/>
    <lineage>
        <taxon>Eukaryota</taxon>
        <taxon>Fungi</taxon>
        <taxon>Dikarya</taxon>
        <taxon>Ascomycota</taxon>
        <taxon>Pezizomycotina</taxon>
        <taxon>Orbiliomycetes</taxon>
        <taxon>Orbiliales</taxon>
        <taxon>Orbiliaceae</taxon>
        <taxon>Arthrobotrys</taxon>
    </lineage>
</organism>
<dbReference type="EMBL" id="JAVHJM010000008">
    <property type="protein sequence ID" value="KAK6508362.1"/>
    <property type="molecule type" value="Genomic_DNA"/>
</dbReference>
<protein>
    <recommendedName>
        <fullName evidence="1">F-box domain-containing protein</fullName>
    </recommendedName>
</protein>
<reference evidence="2 3" key="1">
    <citation type="submission" date="2019-10" db="EMBL/GenBank/DDBJ databases">
        <authorList>
            <person name="Palmer J.M."/>
        </authorList>
    </citation>
    <scope>NUCLEOTIDE SEQUENCE [LARGE SCALE GENOMIC DNA]</scope>
    <source>
        <strain evidence="2 3">TWF506</strain>
    </source>
</reference>
<name>A0AAN8PBR6_9PEZI</name>
<proteinExistence type="predicted"/>
<evidence type="ECO:0000313" key="3">
    <source>
        <dbReference type="Proteomes" id="UP001307849"/>
    </source>
</evidence>
<dbReference type="InterPro" id="IPR001810">
    <property type="entry name" value="F-box_dom"/>
</dbReference>